<dbReference type="EMBL" id="SRSD01000012">
    <property type="protein sequence ID" value="KAA0888083.1"/>
    <property type="molecule type" value="Genomic_DNA"/>
</dbReference>
<dbReference type="OrthoDB" id="121544at2"/>
<organism evidence="2 3">
    <name type="scientific">Oryzomonas rubra</name>
    <dbReference type="NCBI Taxonomy" id="2509454"/>
    <lineage>
        <taxon>Bacteria</taxon>
        <taxon>Pseudomonadati</taxon>
        <taxon>Thermodesulfobacteriota</taxon>
        <taxon>Desulfuromonadia</taxon>
        <taxon>Geobacterales</taxon>
        <taxon>Geobacteraceae</taxon>
        <taxon>Oryzomonas</taxon>
    </lineage>
</organism>
<evidence type="ECO:0000256" key="1">
    <source>
        <dbReference type="SAM" id="SignalP"/>
    </source>
</evidence>
<evidence type="ECO:0000313" key="2">
    <source>
        <dbReference type="EMBL" id="KAA0888083.1"/>
    </source>
</evidence>
<dbReference type="Proteomes" id="UP000324298">
    <property type="component" value="Unassembled WGS sequence"/>
</dbReference>
<name>A0A5A9X5Z8_9BACT</name>
<sequence length="695" mass="75849">MLRIITVIAITLLAAVPAFAEEYLATLAVDGRAIGQYLLDDNSGKLTVDKAAMAAIGFNVGNVNNAMVPVSMLEKSGKIDWNAQKQILNFEPENPEYFRAAAAKNAAKPDKIITPKPALDLKALDYQISDIMSNRSNNAYSLSGNFIGRLYYTDLELHLDGGSGSSTWQNSLVGEWRDEKNEYVKSARFGKIDTYNGAALSNEPFSRFGAFGSDAYTVYFPIGSRLDIYRNGLFVGTATTTSSGYDIKLDLQYGSNDYKIIAYCPDGSVRETKFRKSIDSYLADKGKVRYTIGGGAEPDNHGDGAYIARLSYGVLSNTTIEAEATRSGSVEAQKLTLYSRISEELFLTASAENNGFNVQVQGSKGIIDGNINVGRDPSGDYINGGLTVGVWGNPYLYASHTQNNDRVRVMGNISVPVLTCHATLIPSVEFEHDKTTGLDTRRASLMGICPVQQLARVQASWAGEWNPETNNSTYQFDVIRDIPDFGNITLSSTLSRSIDRSMHVETLEGKLNFQSWQYASITLDITNRPTQGDTSAMLMLTGSLTRHGATRDQQAQRATVFVSACVDKAGAGKCDDNSESVDTEIVIDGSTKKLPVLLSDIVPYRPYTIKVLDAVGLVAESHTIEFTGNRGQITSVQIPFAELTDLDGYVAPRRDGVTVKLLLDGKDYLTTTTAFGGYWYFSIPSNLKSRVAISY</sequence>
<evidence type="ECO:0000313" key="3">
    <source>
        <dbReference type="Proteomes" id="UP000324298"/>
    </source>
</evidence>
<accession>A0A5A9X5Z8</accession>
<reference evidence="2 3" key="1">
    <citation type="submission" date="2019-04" db="EMBL/GenBank/DDBJ databases">
        <title>Geobacter ruber sp. nov., ferric-reducing bacteria isolated from paddy soil.</title>
        <authorList>
            <person name="Xu Z."/>
            <person name="Masuda Y."/>
            <person name="Itoh H."/>
            <person name="Senoo K."/>
        </authorList>
    </citation>
    <scope>NUCLEOTIDE SEQUENCE [LARGE SCALE GENOMIC DNA]</scope>
    <source>
        <strain evidence="2 3">Red88</strain>
    </source>
</reference>
<dbReference type="RefSeq" id="WP_149309644.1">
    <property type="nucleotide sequence ID" value="NZ_SRSD01000012.1"/>
</dbReference>
<evidence type="ECO:0008006" key="4">
    <source>
        <dbReference type="Google" id="ProtNLM"/>
    </source>
</evidence>
<proteinExistence type="predicted"/>
<protein>
    <recommendedName>
        <fullName evidence="4">Outer membrane usher protein FimD/PapC</fullName>
    </recommendedName>
</protein>
<keyword evidence="3" id="KW-1185">Reference proteome</keyword>
<gene>
    <name evidence="2" type="ORF">ET418_16925</name>
</gene>
<dbReference type="AlphaFoldDB" id="A0A5A9X5Z8"/>
<keyword evidence="1" id="KW-0732">Signal</keyword>
<feature type="chain" id="PRO_5022816504" description="Outer membrane usher protein FimD/PapC" evidence="1">
    <location>
        <begin position="21"/>
        <end position="695"/>
    </location>
</feature>
<feature type="signal peptide" evidence="1">
    <location>
        <begin position="1"/>
        <end position="20"/>
    </location>
</feature>
<comment type="caution">
    <text evidence="2">The sequence shown here is derived from an EMBL/GenBank/DDBJ whole genome shotgun (WGS) entry which is preliminary data.</text>
</comment>